<sequence>MKPLLRHALGAALFLLTLTGLGLLGAPARAQTAERVVLMVAGLDKQIYLPVRLAAHLGYFRDAGLEVELQSEGSGVNAEDVLLVGGAQGVVGAYDHTLDLQARGKAVQAVVLFTLSPGEVELVASPLADAITSPADFKGRRLGVTGLGSSTNLLTRTLALRHGLRPTDYKVVPVGSGASFAAALAQGRIDAGMTTEPLATRLIHSGQARLLVDLRTPDAAQRALGGPFPFASLYMQTAWVNSHRDQVQKLVTALVRALRFIQQRSPLEVAQALGLEEGLERTLYVQALTESRAMFSPDGFMPAAGPPHVLKVVSAVNRMVRERPVDLQRTYTHEFVRAANARLGPLQAP</sequence>
<dbReference type="Proteomes" id="UP001528673">
    <property type="component" value="Unassembled WGS sequence"/>
</dbReference>
<dbReference type="PANTHER" id="PTHR30024">
    <property type="entry name" value="ALIPHATIC SULFONATES-BINDING PROTEIN-RELATED"/>
    <property type="match status" value="1"/>
</dbReference>
<protein>
    <submittedName>
        <fullName evidence="5">ABC transporter substrate-binding protein</fullName>
    </submittedName>
</protein>
<dbReference type="InterPro" id="IPR015168">
    <property type="entry name" value="SsuA/THI5"/>
</dbReference>
<evidence type="ECO:0000256" key="3">
    <source>
        <dbReference type="ARBA" id="ARBA00022729"/>
    </source>
</evidence>
<dbReference type="Pfam" id="PF09084">
    <property type="entry name" value="NMT1"/>
    <property type="match status" value="1"/>
</dbReference>
<feature type="domain" description="SsuA/THI5-like" evidence="4">
    <location>
        <begin position="50"/>
        <end position="262"/>
    </location>
</feature>
<comment type="similarity">
    <text evidence="2">Belongs to the bacterial solute-binding protein SsuA/TauA family.</text>
</comment>
<evidence type="ECO:0000256" key="1">
    <source>
        <dbReference type="ARBA" id="ARBA00004418"/>
    </source>
</evidence>
<comment type="subcellular location">
    <subcellularLocation>
        <location evidence="1">Periplasm</location>
    </subcellularLocation>
</comment>
<comment type="caution">
    <text evidence="5">The sequence shown here is derived from an EMBL/GenBank/DDBJ whole genome shotgun (WGS) entry which is preliminary data.</text>
</comment>
<keyword evidence="3" id="KW-0732">Signal</keyword>
<dbReference type="SUPFAM" id="SSF53850">
    <property type="entry name" value="Periplasmic binding protein-like II"/>
    <property type="match status" value="1"/>
</dbReference>
<accession>A0ABT5MXF7</accession>
<gene>
    <name evidence="5" type="ORF">PSQ40_09085</name>
</gene>
<dbReference type="EMBL" id="JAQSIP010000003">
    <property type="protein sequence ID" value="MDD0838725.1"/>
    <property type="molecule type" value="Genomic_DNA"/>
</dbReference>
<evidence type="ECO:0000313" key="5">
    <source>
        <dbReference type="EMBL" id="MDD0838725.1"/>
    </source>
</evidence>
<dbReference type="Gene3D" id="3.40.190.10">
    <property type="entry name" value="Periplasmic binding protein-like II"/>
    <property type="match status" value="2"/>
</dbReference>
<evidence type="ECO:0000256" key="2">
    <source>
        <dbReference type="ARBA" id="ARBA00010742"/>
    </source>
</evidence>
<keyword evidence="6" id="KW-1185">Reference proteome</keyword>
<proteinExistence type="inferred from homology"/>
<organism evidence="5 6">
    <name type="scientific">Curvibacter cyanobacteriorum</name>
    <dbReference type="NCBI Taxonomy" id="3026422"/>
    <lineage>
        <taxon>Bacteria</taxon>
        <taxon>Pseudomonadati</taxon>
        <taxon>Pseudomonadota</taxon>
        <taxon>Betaproteobacteria</taxon>
        <taxon>Burkholderiales</taxon>
        <taxon>Comamonadaceae</taxon>
        <taxon>Curvibacter</taxon>
    </lineage>
</organism>
<dbReference type="PANTHER" id="PTHR30024:SF47">
    <property type="entry name" value="TAURINE-BINDING PERIPLASMIC PROTEIN"/>
    <property type="match status" value="1"/>
</dbReference>
<evidence type="ECO:0000313" key="6">
    <source>
        <dbReference type="Proteomes" id="UP001528673"/>
    </source>
</evidence>
<reference evidence="5 6" key="1">
    <citation type="submission" date="2023-02" db="EMBL/GenBank/DDBJ databases">
        <title>Bacterial whole genomic sequence of Curvibacter sp. HBC61.</title>
        <authorList>
            <person name="Le V."/>
            <person name="Ko S.-R."/>
            <person name="Ahn C.-Y."/>
            <person name="Oh H.-M."/>
        </authorList>
    </citation>
    <scope>NUCLEOTIDE SEQUENCE [LARGE SCALE GENOMIC DNA]</scope>
    <source>
        <strain evidence="5 6">HBC61</strain>
    </source>
</reference>
<name>A0ABT5MXF7_9BURK</name>
<evidence type="ECO:0000259" key="4">
    <source>
        <dbReference type="Pfam" id="PF09084"/>
    </source>
</evidence>